<organism evidence="4 5">
    <name type="scientific">Candidatus Thalassospirochaeta sargassi</name>
    <dbReference type="NCBI Taxonomy" id="3119039"/>
    <lineage>
        <taxon>Bacteria</taxon>
        <taxon>Pseudomonadati</taxon>
        <taxon>Spirochaetota</taxon>
        <taxon>Spirochaetia</taxon>
        <taxon>Spirochaetales</taxon>
        <taxon>Spirochaetaceae</taxon>
        <taxon>Candidatus Thalassospirochaeta</taxon>
    </lineage>
</organism>
<name>A0AAJ1IHK6_9SPIO</name>
<evidence type="ECO:0000313" key="4">
    <source>
        <dbReference type="EMBL" id="MDC7228083.1"/>
    </source>
</evidence>
<evidence type="ECO:0000256" key="2">
    <source>
        <dbReference type="ARBA" id="ARBA00023315"/>
    </source>
</evidence>
<dbReference type="Gene3D" id="3.40.630.30">
    <property type="match status" value="1"/>
</dbReference>
<dbReference type="InterPro" id="IPR016181">
    <property type="entry name" value="Acyl_CoA_acyltransferase"/>
</dbReference>
<dbReference type="GO" id="GO:0008080">
    <property type="term" value="F:N-acetyltransferase activity"/>
    <property type="evidence" value="ECO:0007669"/>
    <property type="project" value="InterPro"/>
</dbReference>
<dbReference type="PANTHER" id="PTHR43626:SF4">
    <property type="entry name" value="GCN5-RELATED N-ACETYLTRANSFERASE 2, CHLOROPLASTIC"/>
    <property type="match status" value="1"/>
</dbReference>
<dbReference type="Proteomes" id="UP001221217">
    <property type="component" value="Unassembled WGS sequence"/>
</dbReference>
<reference evidence="4 5" key="1">
    <citation type="submission" date="2022-12" db="EMBL/GenBank/DDBJ databases">
        <title>Metagenome assembled genome from gulf of manar.</title>
        <authorList>
            <person name="Kohli P."/>
            <person name="Pk S."/>
            <person name="Venkata Ramana C."/>
            <person name="Sasikala C."/>
        </authorList>
    </citation>
    <scope>NUCLEOTIDE SEQUENCE [LARGE SCALE GENOMIC DNA]</scope>
    <source>
        <strain evidence="4">JB008</strain>
    </source>
</reference>
<dbReference type="GO" id="GO:0005737">
    <property type="term" value="C:cytoplasm"/>
    <property type="evidence" value="ECO:0007669"/>
    <property type="project" value="TreeGrafter"/>
</dbReference>
<comment type="caution">
    <text evidence="4">The sequence shown here is derived from an EMBL/GenBank/DDBJ whole genome shotgun (WGS) entry which is preliminary data.</text>
</comment>
<gene>
    <name evidence="4" type="ORF">PQJ61_15070</name>
</gene>
<proteinExistence type="predicted"/>
<keyword evidence="2" id="KW-0012">Acyltransferase</keyword>
<protein>
    <submittedName>
        <fullName evidence="4">N-acetyltransferase</fullName>
    </submittedName>
</protein>
<dbReference type="AlphaFoldDB" id="A0AAJ1IHK6"/>
<dbReference type="NCBIfam" id="NF005840">
    <property type="entry name" value="PRK07757.1"/>
    <property type="match status" value="1"/>
</dbReference>
<dbReference type="InterPro" id="IPR045039">
    <property type="entry name" value="NSI-like"/>
</dbReference>
<evidence type="ECO:0000256" key="1">
    <source>
        <dbReference type="ARBA" id="ARBA00022679"/>
    </source>
</evidence>
<dbReference type="PANTHER" id="PTHR43626">
    <property type="entry name" value="ACYL-COA N-ACYLTRANSFERASE"/>
    <property type="match status" value="1"/>
</dbReference>
<keyword evidence="1" id="KW-0808">Transferase</keyword>
<evidence type="ECO:0000259" key="3">
    <source>
        <dbReference type="PROSITE" id="PS51186"/>
    </source>
</evidence>
<feature type="domain" description="N-acetyltransferase" evidence="3">
    <location>
        <begin position="5"/>
        <end position="145"/>
    </location>
</feature>
<dbReference type="InterPro" id="IPR000182">
    <property type="entry name" value="GNAT_dom"/>
</dbReference>
<sequence>MTNNYEIRRAIVDDVDSIYNLTNSMAAQGLMLTRSKYKIVTSLSSFFVVIDSESGKVIATGSLATLWTDLCEVCALAVHPVWQGKGVGRALVEQLIEEARRLRMPQVITLTYQVEFFKKLGFEVRDKNEFPRKLWRECLECPKLENCDETAMVISI</sequence>
<dbReference type="CDD" id="cd04301">
    <property type="entry name" value="NAT_SF"/>
    <property type="match status" value="1"/>
</dbReference>
<dbReference type="EMBL" id="JAQQAL010000040">
    <property type="protein sequence ID" value="MDC7228083.1"/>
    <property type="molecule type" value="Genomic_DNA"/>
</dbReference>
<accession>A0AAJ1IHK6</accession>
<evidence type="ECO:0000313" key="5">
    <source>
        <dbReference type="Proteomes" id="UP001221217"/>
    </source>
</evidence>
<dbReference type="PROSITE" id="PS51186">
    <property type="entry name" value="GNAT"/>
    <property type="match status" value="1"/>
</dbReference>
<dbReference type="SUPFAM" id="SSF55729">
    <property type="entry name" value="Acyl-CoA N-acyltransferases (Nat)"/>
    <property type="match status" value="1"/>
</dbReference>
<dbReference type="Pfam" id="PF00583">
    <property type="entry name" value="Acetyltransf_1"/>
    <property type="match status" value="1"/>
</dbReference>